<organism evidence="3 4">
    <name type="scientific">Mycobacterium nebraskense</name>
    <dbReference type="NCBI Taxonomy" id="244292"/>
    <lineage>
        <taxon>Bacteria</taxon>
        <taxon>Bacillati</taxon>
        <taxon>Actinomycetota</taxon>
        <taxon>Actinomycetes</taxon>
        <taxon>Mycobacteriales</taxon>
        <taxon>Mycobacteriaceae</taxon>
        <taxon>Mycobacterium</taxon>
    </lineage>
</organism>
<keyword evidence="2" id="KW-1133">Transmembrane helix</keyword>
<gene>
    <name evidence="3" type="ORF">AWC17_13355</name>
</gene>
<sequence>MRVSLMFGIDWIIWGVIIAAATLGAAIGVPVVLYIRQNRANITVTSEFDKTGFVEVVLAKEGSGAAQVDSVELMAAGTNTKLPLIGRSKTGAGPINFDGGKAKIRVYFTLTSGASATDAIEVHVEHKGKSSRVKSTWTTKTISPQAGTEMIDLRDPIEPEADTTTKKAPGTAGTGTTGANPPAAQSNTPAPGLSNPQRDTDDPDVKT</sequence>
<dbReference type="EMBL" id="LQPH01000155">
    <property type="protein sequence ID" value="ORW17143.1"/>
    <property type="molecule type" value="Genomic_DNA"/>
</dbReference>
<evidence type="ECO:0000313" key="3">
    <source>
        <dbReference type="EMBL" id="ORW17143.1"/>
    </source>
</evidence>
<accession>A0A0F5N4K4</accession>
<reference evidence="3 4" key="1">
    <citation type="submission" date="2016-01" db="EMBL/GenBank/DDBJ databases">
        <title>The new phylogeny of the genus Mycobacterium.</title>
        <authorList>
            <person name="Tarcisio F."/>
            <person name="Conor M."/>
            <person name="Antonella G."/>
            <person name="Elisabetta G."/>
            <person name="Giulia F.S."/>
            <person name="Sara T."/>
            <person name="Anna F."/>
            <person name="Clotilde B."/>
            <person name="Roberto B."/>
            <person name="Veronica D.S."/>
            <person name="Fabio R."/>
            <person name="Monica P."/>
            <person name="Olivier J."/>
            <person name="Enrico T."/>
            <person name="Nicola S."/>
        </authorList>
    </citation>
    <scope>NUCLEOTIDE SEQUENCE [LARGE SCALE GENOMIC DNA]</scope>
    <source>
        <strain evidence="3 4">DSM 44803</strain>
    </source>
</reference>
<keyword evidence="2" id="KW-0472">Membrane</keyword>
<keyword evidence="2" id="KW-0812">Transmembrane</keyword>
<feature type="compositionally biased region" description="Polar residues" evidence="1">
    <location>
        <begin position="135"/>
        <end position="146"/>
    </location>
</feature>
<dbReference type="AlphaFoldDB" id="A0A0F5N4K4"/>
<dbReference type="Proteomes" id="UP000193781">
    <property type="component" value="Unassembled WGS sequence"/>
</dbReference>
<protein>
    <submittedName>
        <fullName evidence="3">Uncharacterized protein</fullName>
    </submittedName>
</protein>
<feature type="region of interest" description="Disordered" evidence="1">
    <location>
        <begin position="135"/>
        <end position="207"/>
    </location>
</feature>
<feature type="compositionally biased region" description="Basic and acidic residues" evidence="1">
    <location>
        <begin position="198"/>
        <end position="207"/>
    </location>
</feature>
<evidence type="ECO:0000256" key="2">
    <source>
        <dbReference type="SAM" id="Phobius"/>
    </source>
</evidence>
<feature type="compositionally biased region" description="Polar residues" evidence="1">
    <location>
        <begin position="185"/>
        <end position="197"/>
    </location>
</feature>
<evidence type="ECO:0000313" key="4">
    <source>
        <dbReference type="Proteomes" id="UP000193781"/>
    </source>
</evidence>
<comment type="caution">
    <text evidence="3">The sequence shown here is derived from an EMBL/GenBank/DDBJ whole genome shotgun (WGS) entry which is preliminary data.</text>
</comment>
<evidence type="ECO:0000256" key="1">
    <source>
        <dbReference type="SAM" id="MobiDB-lite"/>
    </source>
</evidence>
<feature type="transmembrane region" description="Helical" evidence="2">
    <location>
        <begin position="12"/>
        <end position="35"/>
    </location>
</feature>
<proteinExistence type="predicted"/>
<keyword evidence="4" id="KW-1185">Reference proteome</keyword>
<name>A0A0F5N4K4_9MYCO</name>